<dbReference type="SUPFAM" id="SSF52540">
    <property type="entry name" value="P-loop containing nucleoside triphosphate hydrolases"/>
    <property type="match status" value="2"/>
</dbReference>
<keyword evidence="5" id="KW-0677">Repeat</keyword>
<dbReference type="CDD" id="cd03225">
    <property type="entry name" value="ABC_cobalt_CbiO_domain1"/>
    <property type="match status" value="1"/>
</dbReference>
<dbReference type="PROSITE" id="PS50893">
    <property type="entry name" value="ABC_TRANSPORTER_2"/>
    <property type="match status" value="2"/>
</dbReference>
<dbReference type="EC" id="3.6.3.-" evidence="12"/>
<dbReference type="Proteomes" id="UP001228504">
    <property type="component" value="Unassembled WGS sequence"/>
</dbReference>
<keyword evidence="12" id="KW-0378">Hydrolase</keyword>
<reference evidence="12 13" key="1">
    <citation type="submission" date="2023-07" db="EMBL/GenBank/DDBJ databases">
        <title>Genomic Encyclopedia of Type Strains, Phase IV (KMG-IV): sequencing the most valuable type-strain genomes for metagenomic binning, comparative biology and taxonomic classification.</title>
        <authorList>
            <person name="Goeker M."/>
        </authorList>
    </citation>
    <scope>NUCLEOTIDE SEQUENCE [LARGE SCALE GENOMIC DNA]</scope>
    <source>
        <strain evidence="12 13">DSM 20694</strain>
    </source>
</reference>
<keyword evidence="4" id="KW-1003">Cell membrane</keyword>
<dbReference type="Pfam" id="PF00005">
    <property type="entry name" value="ABC_tran"/>
    <property type="match status" value="2"/>
</dbReference>
<feature type="domain" description="ABC transporter" evidence="11">
    <location>
        <begin position="270"/>
        <end position="471"/>
    </location>
</feature>
<dbReference type="GO" id="GO:0016787">
    <property type="term" value="F:hydrolase activity"/>
    <property type="evidence" value="ECO:0007669"/>
    <property type="project" value="UniProtKB-KW"/>
</dbReference>
<dbReference type="PANTHER" id="PTHR43553">
    <property type="entry name" value="HEAVY METAL TRANSPORTER"/>
    <property type="match status" value="1"/>
</dbReference>
<evidence type="ECO:0000256" key="6">
    <source>
        <dbReference type="ARBA" id="ARBA00022741"/>
    </source>
</evidence>
<dbReference type="InterPro" id="IPR003439">
    <property type="entry name" value="ABC_transporter-like_ATP-bd"/>
</dbReference>
<comment type="similarity">
    <text evidence="2">Belongs to the ABC transporter superfamily.</text>
</comment>
<evidence type="ECO:0000256" key="2">
    <source>
        <dbReference type="ARBA" id="ARBA00005417"/>
    </source>
</evidence>
<evidence type="ECO:0000256" key="4">
    <source>
        <dbReference type="ARBA" id="ARBA00022475"/>
    </source>
</evidence>
<dbReference type="GO" id="GO:0005524">
    <property type="term" value="F:ATP binding"/>
    <property type="evidence" value="ECO:0007669"/>
    <property type="project" value="UniProtKB-KW"/>
</dbReference>
<evidence type="ECO:0000256" key="3">
    <source>
        <dbReference type="ARBA" id="ARBA00022448"/>
    </source>
</evidence>
<name>A0ABT9USW6_9FIRM</name>
<keyword evidence="3" id="KW-0813">Transport</keyword>
<proteinExistence type="inferred from homology"/>
<comment type="function">
    <text evidence="10">Probably part of an ABC transporter complex. Responsible for energy coupling to the transport system.</text>
</comment>
<evidence type="ECO:0000256" key="9">
    <source>
        <dbReference type="ARBA" id="ARBA00023136"/>
    </source>
</evidence>
<dbReference type="Gene3D" id="3.40.50.300">
    <property type="entry name" value="P-loop containing nucleotide triphosphate hydrolases"/>
    <property type="match status" value="2"/>
</dbReference>
<dbReference type="InterPro" id="IPR027417">
    <property type="entry name" value="P-loop_NTPase"/>
</dbReference>
<protein>
    <submittedName>
        <fullName evidence="12">Energy-coupling factor transport system ATP-binding protein</fullName>
        <ecNumber evidence="12">3.6.3.-</ecNumber>
    </submittedName>
</protein>
<evidence type="ECO:0000313" key="13">
    <source>
        <dbReference type="Proteomes" id="UP001228504"/>
    </source>
</evidence>
<evidence type="ECO:0000313" key="12">
    <source>
        <dbReference type="EMBL" id="MDQ0149384.1"/>
    </source>
</evidence>
<evidence type="ECO:0000256" key="5">
    <source>
        <dbReference type="ARBA" id="ARBA00022737"/>
    </source>
</evidence>
<keyword evidence="6" id="KW-0547">Nucleotide-binding</keyword>
<organism evidence="12 13">
    <name type="scientific">Eubacterium multiforme</name>
    <dbReference type="NCBI Taxonomy" id="83339"/>
    <lineage>
        <taxon>Bacteria</taxon>
        <taxon>Bacillati</taxon>
        <taxon>Bacillota</taxon>
        <taxon>Clostridia</taxon>
        <taxon>Eubacteriales</taxon>
        <taxon>Eubacteriaceae</taxon>
        <taxon>Eubacterium</taxon>
    </lineage>
</organism>
<accession>A0ABT9USW6</accession>
<dbReference type="PANTHER" id="PTHR43553:SF23">
    <property type="entry name" value="ABC TRANSPORTER ATP-BINDING COMPONENT"/>
    <property type="match status" value="1"/>
</dbReference>
<gene>
    <name evidence="12" type="ORF">J2S18_001314</name>
</gene>
<dbReference type="RefSeq" id="WP_307484794.1">
    <property type="nucleotide sequence ID" value="NZ_JAUSUF010000003.1"/>
</dbReference>
<dbReference type="InterPro" id="IPR015856">
    <property type="entry name" value="ABC_transpr_CbiO/EcfA_su"/>
</dbReference>
<keyword evidence="7 12" id="KW-0067">ATP-binding</keyword>
<dbReference type="InterPro" id="IPR003593">
    <property type="entry name" value="AAA+_ATPase"/>
</dbReference>
<comment type="subcellular location">
    <subcellularLocation>
        <location evidence="1">Cell membrane</location>
        <topology evidence="1">Peripheral membrane protein</topology>
    </subcellularLocation>
</comment>
<keyword evidence="9" id="KW-0472">Membrane</keyword>
<feature type="domain" description="ABC transporter" evidence="11">
    <location>
        <begin position="2"/>
        <end position="239"/>
    </location>
</feature>
<evidence type="ECO:0000256" key="10">
    <source>
        <dbReference type="ARBA" id="ARBA00025157"/>
    </source>
</evidence>
<dbReference type="EMBL" id="JAUSUF010000003">
    <property type="protein sequence ID" value="MDQ0149384.1"/>
    <property type="molecule type" value="Genomic_DNA"/>
</dbReference>
<sequence length="471" mass="54269">MLEIKNLELKYGDKIILENINLKVKKGEILLLTGNSGSGKSTLLKVLNGIIPEINEADISGEIILEGKPILKEDISNRSRFVSTVFQNPKTQFYCVDSTDELAFALENRNIPKDDMIKIIDEYTSLLNTKHLMNKNIFSLSGGEKQLIAITSVACMNNEVYIFDEPSSSLDKKSIELLKGAMIKLKNAGKIIIVAEHRLYYLKDVMNKIAILDKRNVKVFEKEMITEKFLHQLIKKYNLRTMNEIDIDDLKKIGVSRVDLYEKENNKMNLKQKDIVLECKNFEVSYANKKVFNMNIYFSNDIYFIIGENGVGKSTFIKKLSKLVKGKGESFYKGKKIHKPYKFISMVMQDVNYQIFTESVWQEISIVSNDDIKKKKVLEELDLYDKRDMHPQVLSGGEKQRLMIALAKVCNKPIVIFDEPTSGLCKKQMLQMVRYLRQMKEEGKVIIVITHDYELINECSGRIYEFVKQKG</sequence>
<evidence type="ECO:0000256" key="1">
    <source>
        <dbReference type="ARBA" id="ARBA00004202"/>
    </source>
</evidence>
<evidence type="ECO:0000256" key="7">
    <source>
        <dbReference type="ARBA" id="ARBA00022840"/>
    </source>
</evidence>
<evidence type="ECO:0000259" key="11">
    <source>
        <dbReference type="PROSITE" id="PS50893"/>
    </source>
</evidence>
<dbReference type="InterPro" id="IPR050095">
    <property type="entry name" value="ECF_ABC_transporter_ATP-bd"/>
</dbReference>
<comment type="caution">
    <text evidence="12">The sequence shown here is derived from an EMBL/GenBank/DDBJ whole genome shotgun (WGS) entry which is preliminary data.</text>
</comment>
<dbReference type="SMART" id="SM00382">
    <property type="entry name" value="AAA"/>
    <property type="match status" value="2"/>
</dbReference>
<keyword evidence="8" id="KW-1278">Translocase</keyword>
<evidence type="ECO:0000256" key="8">
    <source>
        <dbReference type="ARBA" id="ARBA00022967"/>
    </source>
</evidence>
<keyword evidence="13" id="KW-1185">Reference proteome</keyword>